<dbReference type="Gene3D" id="2.60.120.260">
    <property type="entry name" value="Galactose-binding domain-like"/>
    <property type="match status" value="1"/>
</dbReference>
<dbReference type="SUPFAM" id="SSF160719">
    <property type="entry name" value="gpW/gp25-like"/>
    <property type="match status" value="1"/>
</dbReference>
<dbReference type="PANTHER" id="PTHR35862">
    <property type="entry name" value="FELS-2 PROPHAGE PROTEIN"/>
    <property type="match status" value="1"/>
</dbReference>
<evidence type="ECO:0000259" key="2">
    <source>
        <dbReference type="Pfam" id="PF26078"/>
    </source>
</evidence>
<protein>
    <submittedName>
        <fullName evidence="3">Uncharacterized protein</fullName>
    </submittedName>
</protein>
<dbReference type="InterPro" id="IPR006521">
    <property type="entry name" value="Tail_protein_I"/>
</dbReference>
<proteinExistence type="predicted"/>
<dbReference type="Pfam" id="PF04965">
    <property type="entry name" value="GPW_gp25"/>
    <property type="match status" value="1"/>
</dbReference>
<dbReference type="InterPro" id="IPR007048">
    <property type="entry name" value="IraD/Gp25-like"/>
</dbReference>
<name>A0AA36HIA4_CYLNA</name>
<gene>
    <name evidence="3" type="ORF">CYNAS_LOCUS22693</name>
</gene>
<dbReference type="Pfam" id="PF26078">
    <property type="entry name" value="Baseplate_J_M"/>
    <property type="match status" value="1"/>
</dbReference>
<sequence>MRGIDANTGKSLDGLAHLHQSVRDILTTPLGSRVLRREYGSRVFELIDAPTNRSLRMDLIAATVDALARWEPRLHVENVDVSLPAPGVMILAVTGIHLPDGEAITIEGIELPAPAVIEVLDFEAMFDESLTALQALDPTFDALLPSDPAFKILEVCTYLRLLDRQRVNDAARGVMLAYAVGSDLDHLAAIFGIARQVLDPGKPHEGIPPRYEGDEDFRRRIQLGPEGFSVAGPEGAYIFHALSADARVLDASATSSSPGVVVVSVLSREANGAASQGLLDAVEAKLSAADVRPLTDHVLVRSAEIVNYAINATLYTFAGPDSQVVLGEARTRLDRYIAESHRLGRDVTRSGLFAALHAEGVQRVEIASPLADVVVDRTQATHCSTFRHPGGALASLQSVYRTDWQGRLKLSDTPRRNLQRLSATFNVPRWTGYYVKPANLSAGSFAPDGSPNAFSFPASDAIGGPGQRFTGLVDEDGSAFPDGAVRTISVWLRATEPCVIGFGMRTTGPGRTQLQVGTEWRRYSYTYTATADDPPRGMSIVLDRLAAGNSGLKPDSRIHVWGTQAEAGPVATSYIHAVAQPMTRIDYSMAGNVVTLNYLPPPGAIIDGDALVSVPAAAHLLPPNSTRSEQALARAAVTRPLPVDITALWDADRCPAALLPWLAWALSVDEWKAYWPDKVKRARVRAAIAIQRRKGTWGSVRDVVAAFGGSILIREWWEMQPQGAPHTFEAVMTIANQGGETATAKFVDDVIGEITRTKPVRSHFTFTQGMQASAEIGALAGARGTTFRRIQLIGE</sequence>
<organism evidence="3 4">
    <name type="scientific">Cylicocyclus nassatus</name>
    <name type="common">Nematode worm</name>
    <dbReference type="NCBI Taxonomy" id="53992"/>
    <lineage>
        <taxon>Eukaryota</taxon>
        <taxon>Metazoa</taxon>
        <taxon>Ecdysozoa</taxon>
        <taxon>Nematoda</taxon>
        <taxon>Chromadorea</taxon>
        <taxon>Rhabditida</taxon>
        <taxon>Rhabditina</taxon>
        <taxon>Rhabditomorpha</taxon>
        <taxon>Strongyloidea</taxon>
        <taxon>Strongylidae</taxon>
        <taxon>Cylicocyclus</taxon>
    </lineage>
</organism>
<feature type="domain" description="IraD/Gp25-like" evidence="1">
    <location>
        <begin position="15"/>
        <end position="82"/>
    </location>
</feature>
<dbReference type="InterPro" id="IPR058531">
    <property type="entry name" value="Baseplate_J_M"/>
</dbReference>
<dbReference type="Pfam" id="PF09684">
    <property type="entry name" value="Tail_P2_I"/>
    <property type="match status" value="1"/>
</dbReference>
<dbReference type="PANTHER" id="PTHR35862:SF1">
    <property type="entry name" value="FELS-2 PROPHAGE PROTEIN"/>
    <property type="match status" value="1"/>
</dbReference>
<comment type="caution">
    <text evidence="3">The sequence shown here is derived from an EMBL/GenBank/DDBJ whole genome shotgun (WGS) entry which is preliminary data.</text>
</comment>
<dbReference type="Gene3D" id="3.10.450.40">
    <property type="match status" value="1"/>
</dbReference>
<dbReference type="InterPro" id="IPR052726">
    <property type="entry name" value="Phage_Baseplate_Hub"/>
</dbReference>
<evidence type="ECO:0000259" key="1">
    <source>
        <dbReference type="Pfam" id="PF04965"/>
    </source>
</evidence>
<evidence type="ECO:0000313" key="4">
    <source>
        <dbReference type="Proteomes" id="UP001176961"/>
    </source>
</evidence>
<accession>A0AA36HIA4</accession>
<feature type="domain" description="Baseplate J-like central" evidence="2">
    <location>
        <begin position="230"/>
        <end position="301"/>
    </location>
</feature>
<dbReference type="EMBL" id="CATQJL010000362">
    <property type="protein sequence ID" value="CAJ0610710.1"/>
    <property type="molecule type" value="Genomic_DNA"/>
</dbReference>
<dbReference type="Proteomes" id="UP001176961">
    <property type="component" value="Unassembled WGS sequence"/>
</dbReference>
<reference evidence="3" key="1">
    <citation type="submission" date="2023-07" db="EMBL/GenBank/DDBJ databases">
        <authorList>
            <consortium name="CYATHOMIX"/>
        </authorList>
    </citation>
    <scope>NUCLEOTIDE SEQUENCE</scope>
    <source>
        <strain evidence="3">N/A</strain>
    </source>
</reference>
<keyword evidence="4" id="KW-1185">Reference proteome</keyword>
<dbReference type="AlphaFoldDB" id="A0AA36HIA4"/>
<dbReference type="NCBIfam" id="TIGR01634">
    <property type="entry name" value="tail_P2_I"/>
    <property type="match status" value="1"/>
</dbReference>
<evidence type="ECO:0000313" key="3">
    <source>
        <dbReference type="EMBL" id="CAJ0610710.1"/>
    </source>
</evidence>